<dbReference type="HOGENOM" id="CLU_077650_2_0_5"/>
<comment type="caution">
    <text evidence="2">The sequence shown here is derived from an EMBL/GenBank/DDBJ whole genome shotgun (WGS) entry which is preliminary data.</text>
</comment>
<dbReference type="Pfam" id="PF02613">
    <property type="entry name" value="Nitrate_red_del"/>
    <property type="match status" value="1"/>
</dbReference>
<keyword evidence="1" id="KW-0143">Chaperone</keyword>
<dbReference type="Proteomes" id="UP000005954">
    <property type="component" value="Unassembled WGS sequence"/>
</dbReference>
<dbReference type="STRING" id="89187.ISM_04885"/>
<dbReference type="PANTHER" id="PTHR34227">
    <property type="entry name" value="CHAPERONE PROTEIN YCDY"/>
    <property type="match status" value="1"/>
</dbReference>
<gene>
    <name evidence="2" type="ORF">ISM_04885</name>
</gene>
<name>A3SJR9_ROSNI</name>
<dbReference type="OrthoDB" id="8526323at2"/>
<dbReference type="eggNOG" id="COG3381">
    <property type="taxonomic scope" value="Bacteria"/>
</dbReference>
<evidence type="ECO:0000313" key="2">
    <source>
        <dbReference type="EMBL" id="EAP77600.1"/>
    </source>
</evidence>
<dbReference type="EMBL" id="AALY01000001">
    <property type="protein sequence ID" value="EAP77600.1"/>
    <property type="molecule type" value="Genomic_DNA"/>
</dbReference>
<proteinExistence type="predicted"/>
<dbReference type="InterPro" id="IPR020945">
    <property type="entry name" value="DMSO/NO3_reduct_chaperone"/>
</dbReference>
<sequence>MSSASTSEVKANPAIAAEDRLRADLYNFIGLLLAGPPDQMLLDQTAALQGDESELGQAVSALAKMAKLSKPKAVESEFNRLFIGLGRGELLPFASYYLTGFLNEKPLALLRQDMSARGLARSETVFEPEDSIASLMEMMGAMIVGRFGPPADLAQQKAFFGRHIGPWAGHFYADLEGAKNSVFYAPVGTVGRHFMAIEAEAFRMSAG</sequence>
<accession>A3SJR9</accession>
<dbReference type="InterPro" id="IPR050289">
    <property type="entry name" value="TorD/DmsD_chaperones"/>
</dbReference>
<keyword evidence="3" id="KW-1185">Reference proteome</keyword>
<evidence type="ECO:0000256" key="1">
    <source>
        <dbReference type="ARBA" id="ARBA00023186"/>
    </source>
</evidence>
<organism evidence="2 3">
    <name type="scientific">Roseovarius nubinhibens (strain ATCC BAA-591 / DSM 15170 / ISM)</name>
    <dbReference type="NCBI Taxonomy" id="89187"/>
    <lineage>
        <taxon>Bacteria</taxon>
        <taxon>Pseudomonadati</taxon>
        <taxon>Pseudomonadota</taxon>
        <taxon>Alphaproteobacteria</taxon>
        <taxon>Rhodobacterales</taxon>
        <taxon>Roseobacteraceae</taxon>
        <taxon>Roseovarius</taxon>
    </lineage>
</organism>
<dbReference type="RefSeq" id="WP_009813001.1">
    <property type="nucleotide sequence ID" value="NZ_CH724156.1"/>
</dbReference>
<dbReference type="Gene3D" id="1.10.3480.10">
    <property type="entry name" value="TorD-like"/>
    <property type="match status" value="1"/>
</dbReference>
<dbReference type="PANTHER" id="PTHR34227:SF1">
    <property type="entry name" value="DIMETHYL SULFOXIDE REDUCTASE CHAPERONE-RELATED"/>
    <property type="match status" value="1"/>
</dbReference>
<protein>
    <submittedName>
        <fullName evidence="2">Chaperone, TorD family protein</fullName>
    </submittedName>
</protein>
<dbReference type="SUPFAM" id="SSF89155">
    <property type="entry name" value="TorD-like"/>
    <property type="match status" value="1"/>
</dbReference>
<reference evidence="2 3" key="1">
    <citation type="submission" date="2005-12" db="EMBL/GenBank/DDBJ databases">
        <authorList>
            <person name="Moran M.A."/>
            <person name="Ferriera S."/>
            <person name="Johnson J."/>
            <person name="Kravitz S."/>
            <person name="Halpern A."/>
            <person name="Remington K."/>
            <person name="Beeson K."/>
            <person name="Tran B."/>
            <person name="Rogers Y.-H."/>
            <person name="Friedman R."/>
            <person name="Venter J.C."/>
        </authorList>
    </citation>
    <scope>NUCLEOTIDE SEQUENCE [LARGE SCALE GENOMIC DNA]</scope>
    <source>
        <strain evidence="3">ATCC BAA-591 / DSM 15170 / ISM</strain>
    </source>
</reference>
<dbReference type="AlphaFoldDB" id="A3SJR9"/>
<evidence type="ECO:0000313" key="3">
    <source>
        <dbReference type="Proteomes" id="UP000005954"/>
    </source>
</evidence>
<dbReference type="InterPro" id="IPR036411">
    <property type="entry name" value="TorD-like_sf"/>
</dbReference>